<evidence type="ECO:0000313" key="2">
    <source>
        <dbReference type="EMBL" id="MFD1644506.1"/>
    </source>
</evidence>
<dbReference type="InterPro" id="IPR040624">
    <property type="entry name" value="HalOD1"/>
</dbReference>
<dbReference type="AlphaFoldDB" id="A0ABD6DI43"/>
<evidence type="ECO:0000259" key="1">
    <source>
        <dbReference type="Pfam" id="PF18545"/>
    </source>
</evidence>
<sequence>MGNNTDSPDEPTVGDGRSVDVETEWTQVAQRYYDCDTDGELTTAIVYTIADAMGVEPTAVRSPPLYECVDAAALDETFFGPGVADTARRSVGSVEFEYRDYRVTVRSDGWIHVTEPVDRTGT</sequence>
<accession>A0ABD6DI43</accession>
<dbReference type="RefSeq" id="WP_256399774.1">
    <property type="nucleotide sequence ID" value="NZ_JANHJR010000002.1"/>
</dbReference>
<name>A0ABD6DI43_9EURY</name>
<dbReference type="EMBL" id="JBHUDO010000001">
    <property type="protein sequence ID" value="MFD1644506.1"/>
    <property type="molecule type" value="Genomic_DNA"/>
</dbReference>
<evidence type="ECO:0000313" key="3">
    <source>
        <dbReference type="Proteomes" id="UP001597034"/>
    </source>
</evidence>
<protein>
    <submittedName>
        <fullName evidence="2">HalOD1 output domain-containing protein</fullName>
    </submittedName>
</protein>
<organism evidence="2 3">
    <name type="scientific">Haloarchaeobius litoreus</name>
    <dbReference type="NCBI Taxonomy" id="755306"/>
    <lineage>
        <taxon>Archaea</taxon>
        <taxon>Methanobacteriati</taxon>
        <taxon>Methanobacteriota</taxon>
        <taxon>Stenosarchaea group</taxon>
        <taxon>Halobacteria</taxon>
        <taxon>Halobacteriales</taxon>
        <taxon>Halorubellaceae</taxon>
        <taxon>Haloarchaeobius</taxon>
    </lineage>
</organism>
<proteinExistence type="predicted"/>
<keyword evidence="3" id="KW-1185">Reference proteome</keyword>
<gene>
    <name evidence="2" type="ORF">ACFSBL_02320</name>
</gene>
<dbReference type="Pfam" id="PF18545">
    <property type="entry name" value="HalOD1"/>
    <property type="match status" value="1"/>
</dbReference>
<dbReference type="Proteomes" id="UP001597034">
    <property type="component" value="Unassembled WGS sequence"/>
</dbReference>
<comment type="caution">
    <text evidence="2">The sequence shown here is derived from an EMBL/GenBank/DDBJ whole genome shotgun (WGS) entry which is preliminary data.</text>
</comment>
<feature type="domain" description="Halobacterial output" evidence="1">
    <location>
        <begin position="40"/>
        <end position="115"/>
    </location>
</feature>
<reference evidence="2 3" key="1">
    <citation type="journal article" date="2019" name="Int. J. Syst. Evol. Microbiol.">
        <title>The Global Catalogue of Microorganisms (GCM) 10K type strain sequencing project: providing services to taxonomists for standard genome sequencing and annotation.</title>
        <authorList>
            <consortium name="The Broad Institute Genomics Platform"/>
            <consortium name="The Broad Institute Genome Sequencing Center for Infectious Disease"/>
            <person name="Wu L."/>
            <person name="Ma J."/>
        </authorList>
    </citation>
    <scope>NUCLEOTIDE SEQUENCE [LARGE SCALE GENOMIC DNA]</scope>
    <source>
        <strain evidence="2 3">CGMCC 1.10390</strain>
    </source>
</reference>